<dbReference type="Pfam" id="PF14559">
    <property type="entry name" value="TPR_19"/>
    <property type="match status" value="1"/>
</dbReference>
<gene>
    <name evidence="3" type="ORF">H0E82_00760</name>
</gene>
<feature type="region of interest" description="Disordered" evidence="1">
    <location>
        <begin position="29"/>
        <end position="85"/>
    </location>
</feature>
<evidence type="ECO:0000256" key="1">
    <source>
        <dbReference type="SAM" id="MobiDB-lite"/>
    </source>
</evidence>
<proteinExistence type="predicted"/>
<comment type="caution">
    <text evidence="3">The sequence shown here is derived from an EMBL/GenBank/DDBJ whole genome shotgun (WGS) entry which is preliminary data.</text>
</comment>
<evidence type="ECO:0000313" key="4">
    <source>
        <dbReference type="Proteomes" id="UP000589896"/>
    </source>
</evidence>
<evidence type="ECO:0000313" key="3">
    <source>
        <dbReference type="EMBL" id="NYZ61295.1"/>
    </source>
</evidence>
<name>A0A7Z0TX04_9GAMM</name>
<dbReference type="InterPro" id="IPR011990">
    <property type="entry name" value="TPR-like_helical_dom_sf"/>
</dbReference>
<keyword evidence="2" id="KW-0732">Signal</keyword>
<dbReference type="RefSeq" id="WP_180543069.1">
    <property type="nucleotide sequence ID" value="NZ_JACCJZ010000004.1"/>
</dbReference>
<reference evidence="3 4" key="1">
    <citation type="submission" date="2020-07" db="EMBL/GenBank/DDBJ databases">
        <title>isolation of Luteimonas sp. SJ-16.</title>
        <authorList>
            <person name="Huang X.-X."/>
            <person name="Xu L."/>
            <person name="Sun J.-Q."/>
        </authorList>
    </citation>
    <scope>NUCLEOTIDE SEQUENCE [LARGE SCALE GENOMIC DNA]</scope>
    <source>
        <strain evidence="3 4">SJ-16</strain>
    </source>
</reference>
<dbReference type="InterPro" id="IPR011717">
    <property type="entry name" value="TPR-4"/>
</dbReference>
<dbReference type="GO" id="GO:0042802">
    <property type="term" value="F:identical protein binding"/>
    <property type="evidence" value="ECO:0007669"/>
    <property type="project" value="InterPro"/>
</dbReference>
<dbReference type="PANTHER" id="PTHR12558">
    <property type="entry name" value="CELL DIVISION CYCLE 16,23,27"/>
    <property type="match status" value="1"/>
</dbReference>
<sequence>MSKSRLSNSLLTGAIATALFAFAAPVTVHAQDEGSDRGDRSERAARGARSSDRTEQRAERRSSRQAQAPKEALYPNATRAAPGVSASQRLAKQLNALSEANTAQDAGKGLPLAEEILANERANEYDRSIAALLAGQLLLNDDNERAITYMQQAIDLGGLDNDNHFQAMLIIAQLRAQEQDYAAALTMMERFLAESGSTDPKDLALKGNLLYRLERYPEAIATLKPLVDAGGEVDPQWTQLLMGAYAESGNTAEATRLAEQVAQATPSDKRSQINLAVSYLQTDQNDKAIEVFERLRAAGQLTEESEYRNLYALYLNGDSKEREAIAVINDGLEKNVLKPDYRTMSALGQAYYFSEQIPQAIDAWGKAAPLAENGETYLNLARVLHQEGRSAEAKDAARQAIAKGLRSNTDAERIISSR</sequence>
<dbReference type="Pfam" id="PF13432">
    <property type="entry name" value="TPR_16"/>
    <property type="match status" value="1"/>
</dbReference>
<dbReference type="Gene3D" id="1.25.40.10">
    <property type="entry name" value="Tetratricopeptide repeat domain"/>
    <property type="match status" value="2"/>
</dbReference>
<dbReference type="SUPFAM" id="SSF48452">
    <property type="entry name" value="TPR-like"/>
    <property type="match status" value="2"/>
</dbReference>
<feature type="chain" id="PRO_5031483384" evidence="2">
    <location>
        <begin position="24"/>
        <end position="418"/>
    </location>
</feature>
<protein>
    <submittedName>
        <fullName evidence="3">Tetratricopeptide repeat protein</fullName>
    </submittedName>
</protein>
<dbReference type="EMBL" id="JACCJZ010000004">
    <property type="protein sequence ID" value="NYZ61295.1"/>
    <property type="molecule type" value="Genomic_DNA"/>
</dbReference>
<keyword evidence="4" id="KW-1185">Reference proteome</keyword>
<feature type="compositionally biased region" description="Basic and acidic residues" evidence="1">
    <location>
        <begin position="30"/>
        <end position="62"/>
    </location>
</feature>
<dbReference type="AlphaFoldDB" id="A0A7Z0TX04"/>
<dbReference type="Pfam" id="PF07721">
    <property type="entry name" value="TPR_4"/>
    <property type="match status" value="1"/>
</dbReference>
<dbReference type="Proteomes" id="UP000589896">
    <property type="component" value="Unassembled WGS sequence"/>
</dbReference>
<accession>A0A7Z0TX04</accession>
<evidence type="ECO:0000256" key="2">
    <source>
        <dbReference type="SAM" id="SignalP"/>
    </source>
</evidence>
<organism evidence="3 4">
    <name type="scientific">Luteimonas deserti</name>
    <dbReference type="NCBI Taxonomy" id="2752306"/>
    <lineage>
        <taxon>Bacteria</taxon>
        <taxon>Pseudomonadati</taxon>
        <taxon>Pseudomonadota</taxon>
        <taxon>Gammaproteobacteria</taxon>
        <taxon>Lysobacterales</taxon>
        <taxon>Lysobacteraceae</taxon>
        <taxon>Luteimonas</taxon>
    </lineage>
</organism>
<dbReference type="PANTHER" id="PTHR12558:SF13">
    <property type="entry name" value="CELL DIVISION CYCLE PROTEIN 27 HOMOLOG"/>
    <property type="match status" value="1"/>
</dbReference>
<feature type="signal peptide" evidence="2">
    <location>
        <begin position="1"/>
        <end position="23"/>
    </location>
</feature>